<evidence type="ECO:0000256" key="7">
    <source>
        <dbReference type="RuleBase" id="RU003872"/>
    </source>
</evidence>
<dbReference type="RefSeq" id="WP_015470608.1">
    <property type="nucleotide sequence ID" value="NC_020813.1"/>
</dbReference>
<dbReference type="InterPro" id="IPR019979">
    <property type="entry name" value="Ribosomal_uS17_CS"/>
</dbReference>
<dbReference type="PROSITE" id="PS00056">
    <property type="entry name" value="RIBOSOMAL_S17"/>
    <property type="match status" value="1"/>
</dbReference>
<dbReference type="GO" id="GO:0003735">
    <property type="term" value="F:structural constituent of ribosome"/>
    <property type="evidence" value="ECO:0007669"/>
    <property type="project" value="UniProtKB-UniRule"/>
</dbReference>
<dbReference type="SUPFAM" id="SSF50249">
    <property type="entry name" value="Nucleic acid-binding proteins"/>
    <property type="match status" value="1"/>
</dbReference>
<dbReference type="GO" id="GO:0019843">
    <property type="term" value="F:rRNA binding"/>
    <property type="evidence" value="ECO:0007669"/>
    <property type="project" value="UniProtKB-UniRule"/>
</dbReference>
<sequence>MATQTTTATRGRRVELQGEVVANKTQKTISVLVYRTVKHDKYGKYVKKSTVLKAHDEKQVAKVGDTVTIVESRPISKTKRWTLSGVVSAAK</sequence>
<evidence type="ECO:0000313" key="9">
    <source>
        <dbReference type="Proteomes" id="UP000012040"/>
    </source>
</evidence>
<evidence type="ECO:0000256" key="6">
    <source>
        <dbReference type="HAMAP-Rule" id="MF_01345"/>
    </source>
</evidence>
<reference evidence="8 9" key="1">
    <citation type="journal article" date="2013" name="ISME J.">
        <title>By their genes ye shall know them: genomic signatures of predatory bacteria.</title>
        <authorList>
            <person name="Pasternak Z."/>
            <person name="Pietrokovski S."/>
            <person name="Rotem O."/>
            <person name="Gophna U."/>
            <person name="Lurie-Weinberger M.N."/>
            <person name="Jurkevitch E."/>
        </authorList>
    </citation>
    <scope>NUCLEOTIDE SEQUENCE [LARGE SCALE GENOMIC DNA]</scope>
    <source>
        <strain evidence="8 9">JSS</strain>
    </source>
</reference>
<dbReference type="Gene3D" id="2.40.50.140">
    <property type="entry name" value="Nucleic acid-binding proteins"/>
    <property type="match status" value="1"/>
</dbReference>
<dbReference type="PANTHER" id="PTHR10744">
    <property type="entry name" value="40S RIBOSOMAL PROTEIN S11 FAMILY MEMBER"/>
    <property type="match status" value="1"/>
</dbReference>
<dbReference type="Pfam" id="PF00366">
    <property type="entry name" value="Ribosomal_S17"/>
    <property type="match status" value="1"/>
</dbReference>
<name>M4VA77_9BACT</name>
<comment type="similarity">
    <text evidence="1 6 7">Belongs to the universal ribosomal protein uS17 family.</text>
</comment>
<dbReference type="Proteomes" id="UP000012040">
    <property type="component" value="Chromosome"/>
</dbReference>
<dbReference type="GO" id="GO:0006412">
    <property type="term" value="P:translation"/>
    <property type="evidence" value="ECO:0007669"/>
    <property type="project" value="UniProtKB-UniRule"/>
</dbReference>
<gene>
    <name evidence="6" type="primary">rpsQ</name>
    <name evidence="8" type="ORF">A11Q_1902</name>
</gene>
<dbReference type="InterPro" id="IPR000266">
    <property type="entry name" value="Ribosomal_uS17"/>
</dbReference>
<dbReference type="InterPro" id="IPR019984">
    <property type="entry name" value="Ribosomal_uS17_bact/chlr"/>
</dbReference>
<evidence type="ECO:0000256" key="2">
    <source>
        <dbReference type="ARBA" id="ARBA00022730"/>
    </source>
</evidence>
<dbReference type="KEGG" id="bex:A11Q_1902"/>
<evidence type="ECO:0000256" key="4">
    <source>
        <dbReference type="ARBA" id="ARBA00022980"/>
    </source>
</evidence>
<dbReference type="OrthoDB" id="9811714at2"/>
<dbReference type="HOGENOM" id="CLU_073626_1_1_7"/>
<dbReference type="NCBIfam" id="NF004123">
    <property type="entry name" value="PRK05610.1"/>
    <property type="match status" value="1"/>
</dbReference>
<keyword evidence="4 6" id="KW-0689">Ribosomal protein</keyword>
<organism evidence="8 9">
    <name type="scientific">Pseudobdellovibrio exovorus JSS</name>
    <dbReference type="NCBI Taxonomy" id="1184267"/>
    <lineage>
        <taxon>Bacteria</taxon>
        <taxon>Pseudomonadati</taxon>
        <taxon>Bdellovibrionota</taxon>
        <taxon>Bdellovibrionia</taxon>
        <taxon>Bdellovibrionales</taxon>
        <taxon>Pseudobdellovibrionaceae</taxon>
        <taxon>Pseudobdellovibrio</taxon>
    </lineage>
</organism>
<dbReference type="PRINTS" id="PR00973">
    <property type="entry name" value="RIBOSOMALS17"/>
</dbReference>
<keyword evidence="5 6" id="KW-0687">Ribonucleoprotein</keyword>
<protein>
    <recommendedName>
        <fullName evidence="6">Small ribosomal subunit protein uS17</fullName>
    </recommendedName>
</protein>
<dbReference type="PATRIC" id="fig|1184267.3.peg.1927"/>
<dbReference type="EMBL" id="CP003537">
    <property type="protein sequence ID" value="AGH96118.1"/>
    <property type="molecule type" value="Genomic_DNA"/>
</dbReference>
<evidence type="ECO:0000256" key="3">
    <source>
        <dbReference type="ARBA" id="ARBA00022884"/>
    </source>
</evidence>
<evidence type="ECO:0000256" key="1">
    <source>
        <dbReference type="ARBA" id="ARBA00010254"/>
    </source>
</evidence>
<dbReference type="HAMAP" id="MF_01345_B">
    <property type="entry name" value="Ribosomal_uS17_B"/>
    <property type="match status" value="1"/>
</dbReference>
<dbReference type="PANTHER" id="PTHR10744:SF1">
    <property type="entry name" value="SMALL RIBOSOMAL SUBUNIT PROTEIN US17M"/>
    <property type="match status" value="1"/>
</dbReference>
<evidence type="ECO:0000256" key="5">
    <source>
        <dbReference type="ARBA" id="ARBA00023274"/>
    </source>
</evidence>
<dbReference type="NCBIfam" id="TIGR03635">
    <property type="entry name" value="uS17_bact"/>
    <property type="match status" value="1"/>
</dbReference>
<comment type="function">
    <text evidence="6">One of the primary rRNA binding proteins, it binds specifically to the 5'-end of 16S ribosomal RNA.</text>
</comment>
<dbReference type="STRING" id="1184267.A11Q_1902"/>
<accession>M4VA77</accession>
<keyword evidence="2 6" id="KW-0699">rRNA-binding</keyword>
<evidence type="ECO:0000313" key="8">
    <source>
        <dbReference type="EMBL" id="AGH96118.1"/>
    </source>
</evidence>
<dbReference type="AlphaFoldDB" id="M4VA77"/>
<dbReference type="eggNOG" id="COG0186">
    <property type="taxonomic scope" value="Bacteria"/>
</dbReference>
<dbReference type="GO" id="GO:0022627">
    <property type="term" value="C:cytosolic small ribosomal subunit"/>
    <property type="evidence" value="ECO:0007669"/>
    <property type="project" value="UniProtKB-UniRule"/>
</dbReference>
<keyword evidence="9" id="KW-1185">Reference proteome</keyword>
<comment type="subunit">
    <text evidence="6">Part of the 30S ribosomal subunit.</text>
</comment>
<proteinExistence type="inferred from homology"/>
<dbReference type="InterPro" id="IPR012340">
    <property type="entry name" value="NA-bd_OB-fold"/>
</dbReference>
<keyword evidence="3 6" id="KW-0694">RNA-binding</keyword>
<dbReference type="CDD" id="cd00364">
    <property type="entry name" value="Ribosomal_uS17"/>
    <property type="match status" value="1"/>
</dbReference>